<gene>
    <name evidence="1" type="ORF">ACTOB_003578</name>
</gene>
<dbReference type="Gene3D" id="3.40.50.1820">
    <property type="entry name" value="alpha/beta hydrolase"/>
    <property type="match status" value="1"/>
</dbReference>
<dbReference type="SUPFAM" id="SSF53474">
    <property type="entry name" value="alpha/beta-Hydrolases"/>
    <property type="match status" value="1"/>
</dbReference>
<proteinExistence type="predicted"/>
<accession>A0ABY8WPY3</accession>
<reference evidence="1 2" key="1">
    <citation type="submission" date="2023-06" db="EMBL/GenBank/DDBJ databases">
        <authorList>
            <person name="Yushchuk O."/>
            <person name="Binda E."/>
            <person name="Ruckert-Reed C."/>
            <person name="Fedorenko V."/>
            <person name="Kalinowski J."/>
            <person name="Marinelli F."/>
        </authorList>
    </citation>
    <scope>NUCLEOTIDE SEQUENCE [LARGE SCALE GENOMIC DNA]</scope>
    <source>
        <strain evidence="1 2">NRRL 3884</strain>
    </source>
</reference>
<name>A0ABY8WPY3_9ACTN</name>
<keyword evidence="1" id="KW-0378">Hydrolase</keyword>
<dbReference type="InterPro" id="IPR029058">
    <property type="entry name" value="AB_hydrolase_fold"/>
</dbReference>
<evidence type="ECO:0000313" key="2">
    <source>
        <dbReference type="Proteomes" id="UP001240150"/>
    </source>
</evidence>
<dbReference type="RefSeq" id="WP_284921357.1">
    <property type="nucleotide sequence ID" value="NZ_CP126980.1"/>
</dbReference>
<dbReference type="Proteomes" id="UP001240150">
    <property type="component" value="Chromosome"/>
</dbReference>
<dbReference type="EMBL" id="CP126980">
    <property type="protein sequence ID" value="WIM99910.1"/>
    <property type="molecule type" value="Genomic_DNA"/>
</dbReference>
<sequence length="238" mass="25205">MQIHAAGALLDGDLTMPPAAAGMVVFAQNRPRDRAVAGVLRDRGLATLLIEPLTARERADEARLFDIDLLADRLIGTLRWVRTQPVTAPLPVGLFAAGAGAAAALVAAAARPGEVQAVVTRGGRADLAGGALAQLQAPTLLVVGERDLQLRTLNEQARKAMRAHADLCVIPGTDRYFSGQEALELLAIQAADWFGMHLTAPVPERSPAVDPALPVEETSLLDLFPPPERARDRCPDDA</sequence>
<protein>
    <submittedName>
        <fullName evidence="1">Hydrolase</fullName>
    </submittedName>
</protein>
<organism evidence="1 2">
    <name type="scientific">Actinoplanes oblitus</name>
    <dbReference type="NCBI Taxonomy" id="3040509"/>
    <lineage>
        <taxon>Bacteria</taxon>
        <taxon>Bacillati</taxon>
        <taxon>Actinomycetota</taxon>
        <taxon>Actinomycetes</taxon>
        <taxon>Micromonosporales</taxon>
        <taxon>Micromonosporaceae</taxon>
        <taxon>Actinoplanes</taxon>
    </lineage>
</organism>
<dbReference type="GO" id="GO:0016787">
    <property type="term" value="F:hydrolase activity"/>
    <property type="evidence" value="ECO:0007669"/>
    <property type="project" value="UniProtKB-KW"/>
</dbReference>
<evidence type="ECO:0000313" key="1">
    <source>
        <dbReference type="EMBL" id="WIM99910.1"/>
    </source>
</evidence>
<keyword evidence="2" id="KW-1185">Reference proteome</keyword>